<dbReference type="PROSITE" id="PS50943">
    <property type="entry name" value="HTH_CROC1"/>
    <property type="match status" value="1"/>
</dbReference>
<evidence type="ECO:0000313" key="2">
    <source>
        <dbReference type="EMBL" id="CAG9611820.1"/>
    </source>
</evidence>
<keyword evidence="3" id="KW-1185">Reference proteome</keyword>
<protein>
    <recommendedName>
        <fullName evidence="1">HTH cro/C1-type domain-containing protein</fullName>
    </recommendedName>
</protein>
<accession>A0ABM8Y7Y1</accession>
<dbReference type="InterPro" id="IPR001387">
    <property type="entry name" value="Cro/C1-type_HTH"/>
</dbReference>
<reference evidence="2 3" key="1">
    <citation type="submission" date="2021-10" db="EMBL/GenBank/DDBJ databases">
        <authorList>
            <person name="Criscuolo A."/>
        </authorList>
    </citation>
    <scope>NUCLEOTIDE SEQUENCE [LARGE SCALE GENOMIC DNA]</scope>
    <source>
        <strain evidence="3">CIP 111899</strain>
    </source>
</reference>
<dbReference type="Proteomes" id="UP000789423">
    <property type="component" value="Unassembled WGS sequence"/>
</dbReference>
<dbReference type="RefSeq" id="WP_230574061.1">
    <property type="nucleotide sequence ID" value="NZ_CAKJTI010000003.1"/>
</dbReference>
<dbReference type="CDD" id="cd00093">
    <property type="entry name" value="HTH_XRE"/>
    <property type="match status" value="1"/>
</dbReference>
<proteinExistence type="predicted"/>
<dbReference type="EMBL" id="CAKJTI010000003">
    <property type="protein sequence ID" value="CAG9611820.1"/>
    <property type="molecule type" value="Genomic_DNA"/>
</dbReference>
<dbReference type="SUPFAM" id="SSF47413">
    <property type="entry name" value="lambda repressor-like DNA-binding domains"/>
    <property type="match status" value="1"/>
</dbReference>
<comment type="caution">
    <text evidence="2">The sequence shown here is derived from an EMBL/GenBank/DDBJ whole genome shotgun (WGS) entry which is preliminary data.</text>
</comment>
<sequence length="223" mass="26613">MSITNFGKDIKALRTKRKLGSRELSRLVGKAETYISQLERGLIKKPDYTTAYDIMKHLGWEENNIEDFLYNFYHIASPEKINAEAEEVADWEERRAREIEEIWIQRKEELSDVEQYQQDKLTLPRKNFESKWMMDLHEQLKKKNQEIKEELSFNIDKNIQTFENVINNLHSLLTSLREDRENFNFFIGLFENDLTNLGQESKDKILKAVKEEINKHNQNNTQV</sequence>
<gene>
    <name evidence="2" type="ORF">BACCIP111899_00992</name>
</gene>
<dbReference type="Pfam" id="PF01381">
    <property type="entry name" value="HTH_3"/>
    <property type="match status" value="1"/>
</dbReference>
<evidence type="ECO:0000259" key="1">
    <source>
        <dbReference type="PROSITE" id="PS50943"/>
    </source>
</evidence>
<evidence type="ECO:0000313" key="3">
    <source>
        <dbReference type="Proteomes" id="UP000789423"/>
    </source>
</evidence>
<name>A0ABM8Y7Y1_9BACI</name>
<dbReference type="InterPro" id="IPR010982">
    <property type="entry name" value="Lambda_DNA-bd_dom_sf"/>
</dbReference>
<feature type="domain" description="HTH cro/C1-type" evidence="1">
    <location>
        <begin position="10"/>
        <end position="65"/>
    </location>
</feature>
<dbReference type="Gene3D" id="1.10.260.40">
    <property type="entry name" value="lambda repressor-like DNA-binding domains"/>
    <property type="match status" value="1"/>
</dbReference>
<organism evidence="2 3">
    <name type="scientific">Bacillus rhizoplanae</name>
    <dbReference type="NCBI Taxonomy" id="2880966"/>
    <lineage>
        <taxon>Bacteria</taxon>
        <taxon>Bacillati</taxon>
        <taxon>Bacillota</taxon>
        <taxon>Bacilli</taxon>
        <taxon>Bacillales</taxon>
        <taxon>Bacillaceae</taxon>
        <taxon>Bacillus</taxon>
    </lineage>
</organism>